<dbReference type="KEGG" id="pami:JCM7686_pAMI8p045"/>
<evidence type="ECO:0000256" key="1">
    <source>
        <dbReference type="SAM" id="SignalP"/>
    </source>
</evidence>
<feature type="signal peptide" evidence="1">
    <location>
        <begin position="1"/>
        <end position="25"/>
    </location>
</feature>
<dbReference type="HOGENOM" id="CLU_1863131_0_0_5"/>
<keyword evidence="1" id="KW-0732">Signal</keyword>
<dbReference type="AlphaFoldDB" id="S5Z2E2"/>
<organism evidence="2 3">
    <name type="scientific">Paracoccus aminophilus JCM 7686</name>
    <dbReference type="NCBI Taxonomy" id="1367847"/>
    <lineage>
        <taxon>Bacteria</taxon>
        <taxon>Pseudomonadati</taxon>
        <taxon>Pseudomonadota</taxon>
        <taxon>Alphaproteobacteria</taxon>
        <taxon>Rhodobacterales</taxon>
        <taxon>Paracoccaceae</taxon>
        <taxon>Paracoccus</taxon>
    </lineage>
</organism>
<proteinExistence type="predicted"/>
<reference evidence="2 3" key="1">
    <citation type="journal article" date="2014" name="BMC Genomics">
        <title>Architecture and functions of a multipartite genome of the methylotrophic bacterium Paracoccus aminophilus JCM 7686, containing primary and secondary chromids.</title>
        <authorList>
            <person name="Dziewit L."/>
            <person name="Czarnecki J."/>
            <person name="Wibberg D."/>
            <person name="Radlinska M."/>
            <person name="Mrozek P."/>
            <person name="Szymczak M."/>
            <person name="Schluter A."/>
            <person name="Puhler A."/>
            <person name="Bartosik D."/>
        </authorList>
    </citation>
    <scope>NUCLEOTIDE SEQUENCE [LARGE SCALE GENOMIC DNA]</scope>
    <source>
        <strain evidence="2">JCM 7686</strain>
        <plasmid evidence="3">Plasmid pAMI8</plasmid>
    </source>
</reference>
<dbReference type="Proteomes" id="UP000015480">
    <property type="component" value="Plasmid pAMI8"/>
</dbReference>
<geneLocation type="plasmid" evidence="2 3">
    <name>pAMI8</name>
</geneLocation>
<evidence type="ECO:0008006" key="4">
    <source>
        <dbReference type="Google" id="ProtNLM"/>
    </source>
</evidence>
<gene>
    <name evidence="2" type="ORF">JCM7686_pAMI8p045</name>
</gene>
<evidence type="ECO:0000313" key="3">
    <source>
        <dbReference type="Proteomes" id="UP000015480"/>
    </source>
</evidence>
<sequence>MMKGNPMRVLVLAAAVCAAAFPAIGQTPVTNDLTPTLEPQRYRICNDRPERPAWVENVPPREAYKALTVMALYELRSWETIVANGDCSCETRFPDWSVADAEYTERFADLPQAEHTQTQRVLRRQANDLRHAVQTVCEAQGNW</sequence>
<dbReference type="EMBL" id="CP006655">
    <property type="protein sequence ID" value="AGT11546.1"/>
    <property type="molecule type" value="Genomic_DNA"/>
</dbReference>
<evidence type="ECO:0000313" key="2">
    <source>
        <dbReference type="EMBL" id="AGT11546.1"/>
    </source>
</evidence>
<accession>S5Z2E2</accession>
<name>S5Z2E2_PARAH</name>
<protein>
    <recommendedName>
        <fullName evidence="4">Secreted protein</fullName>
    </recommendedName>
</protein>
<feature type="chain" id="PRO_5004534886" description="Secreted protein" evidence="1">
    <location>
        <begin position="26"/>
        <end position="143"/>
    </location>
</feature>
<keyword evidence="3" id="KW-1185">Reference proteome</keyword>
<keyword evidence="2" id="KW-0614">Plasmid</keyword>